<sequence length="67" mass="7206">MDPSACKEKPRVKEPVSRVEKTKQKSQPSRSGSRQRAGVCALKSCDRTGASGEQLGGFCEQTQPPGE</sequence>
<feature type="region of interest" description="Disordered" evidence="1">
    <location>
        <begin position="1"/>
        <end position="38"/>
    </location>
</feature>
<feature type="compositionally biased region" description="Polar residues" evidence="1">
    <location>
        <begin position="25"/>
        <end position="34"/>
    </location>
</feature>
<feature type="region of interest" description="Disordered" evidence="1">
    <location>
        <begin position="48"/>
        <end position="67"/>
    </location>
</feature>
<dbReference type="Pfam" id="PF15674">
    <property type="entry name" value="CCDC23"/>
    <property type="match status" value="1"/>
</dbReference>
<reference evidence="2" key="1">
    <citation type="submission" date="2019-03" db="EMBL/GenBank/DDBJ databases">
        <title>Genome sequencing and reference-guided assembly of Black Bengal Goat (Capra hircus).</title>
        <authorList>
            <person name="Siddiki A.Z."/>
            <person name="Baten A."/>
            <person name="Billah M."/>
            <person name="Alam M.A.U."/>
            <person name="Shawrob K.S.M."/>
            <person name="Saha S."/>
            <person name="Chowdhury M."/>
            <person name="Rahman A.H."/>
            <person name="Stear M."/>
            <person name="Miah G."/>
            <person name="Das G.B."/>
            <person name="Hossain M.M."/>
            <person name="Kumkum M."/>
            <person name="Islam M.S."/>
            <person name="Mollah A.M."/>
            <person name="Ahsan A."/>
            <person name="Tusar F."/>
            <person name="Khan M.K.I."/>
        </authorList>
    </citation>
    <scope>NUCLEOTIDE SEQUENCE [LARGE SCALE GENOMIC DNA]</scope>
</reference>
<name>A0A8C2NV25_CAPHI</name>
<protein>
    <submittedName>
        <fullName evidence="2">Uncharacterized protein</fullName>
    </submittedName>
</protein>
<reference evidence="2" key="2">
    <citation type="submission" date="2025-08" db="UniProtKB">
        <authorList>
            <consortium name="Ensembl"/>
        </authorList>
    </citation>
    <scope>IDENTIFICATION</scope>
</reference>
<organism evidence="2">
    <name type="scientific">Capra hircus</name>
    <name type="common">Goat</name>
    <dbReference type="NCBI Taxonomy" id="9925"/>
    <lineage>
        <taxon>Eukaryota</taxon>
        <taxon>Metazoa</taxon>
        <taxon>Chordata</taxon>
        <taxon>Craniata</taxon>
        <taxon>Vertebrata</taxon>
        <taxon>Euteleostomi</taxon>
        <taxon>Mammalia</taxon>
        <taxon>Eutheria</taxon>
        <taxon>Laurasiatheria</taxon>
        <taxon>Artiodactyla</taxon>
        <taxon>Ruminantia</taxon>
        <taxon>Pecora</taxon>
        <taxon>Bovidae</taxon>
        <taxon>Caprinae</taxon>
        <taxon>Capra</taxon>
    </lineage>
</organism>
<accession>A0A8C2NV25</accession>
<evidence type="ECO:0000313" key="2">
    <source>
        <dbReference type="Ensembl" id="ENSCHIP00010010679.1"/>
    </source>
</evidence>
<feature type="compositionally biased region" description="Basic and acidic residues" evidence="1">
    <location>
        <begin position="1"/>
        <end position="23"/>
    </location>
</feature>
<evidence type="ECO:0000256" key="1">
    <source>
        <dbReference type="SAM" id="MobiDB-lite"/>
    </source>
</evidence>
<dbReference type="AlphaFoldDB" id="A0A8C2NV25"/>
<dbReference type="Ensembl" id="ENSCHIT00010015166.1">
    <property type="protein sequence ID" value="ENSCHIP00010010679.1"/>
    <property type="gene ID" value="ENSCHIG00010008016.1"/>
</dbReference>
<proteinExistence type="predicted"/>
<dbReference type="InterPro" id="IPR031378">
    <property type="entry name" value="SVBP"/>
</dbReference>